<comment type="caution">
    <text evidence="2">The sequence shown here is derived from an EMBL/GenBank/DDBJ whole genome shotgun (WGS) entry which is preliminary data.</text>
</comment>
<reference evidence="2 3" key="1">
    <citation type="submission" date="2020-03" db="EMBL/GenBank/DDBJ databases">
        <title>Draft Genome Sequence of Cudoniella acicularis.</title>
        <authorList>
            <person name="Buettner E."/>
            <person name="Kellner H."/>
        </authorList>
    </citation>
    <scope>NUCLEOTIDE SEQUENCE [LARGE SCALE GENOMIC DNA]</scope>
    <source>
        <strain evidence="2 3">DSM 108380</strain>
    </source>
</reference>
<dbReference type="AlphaFoldDB" id="A0A8H4W5X1"/>
<name>A0A8H4W5X1_9HELO</name>
<evidence type="ECO:0000256" key="1">
    <source>
        <dbReference type="SAM" id="MobiDB-lite"/>
    </source>
</evidence>
<evidence type="ECO:0000313" key="2">
    <source>
        <dbReference type="EMBL" id="KAF4632895.1"/>
    </source>
</evidence>
<dbReference type="Proteomes" id="UP000566819">
    <property type="component" value="Unassembled WGS sequence"/>
</dbReference>
<feature type="region of interest" description="Disordered" evidence="1">
    <location>
        <begin position="118"/>
        <end position="144"/>
    </location>
</feature>
<proteinExistence type="predicted"/>
<dbReference type="EMBL" id="JAAMPI010000308">
    <property type="protein sequence ID" value="KAF4632895.1"/>
    <property type="molecule type" value="Genomic_DNA"/>
</dbReference>
<feature type="compositionally biased region" description="Basic and acidic residues" evidence="1">
    <location>
        <begin position="51"/>
        <end position="60"/>
    </location>
</feature>
<evidence type="ECO:0000313" key="3">
    <source>
        <dbReference type="Proteomes" id="UP000566819"/>
    </source>
</evidence>
<keyword evidence="3" id="KW-1185">Reference proteome</keyword>
<feature type="compositionally biased region" description="Basic residues" evidence="1">
    <location>
        <begin position="68"/>
        <end position="80"/>
    </location>
</feature>
<gene>
    <name evidence="2" type="ORF">G7Y89_g5236</name>
</gene>
<protein>
    <submittedName>
        <fullName evidence="2">Uncharacterized protein</fullName>
    </submittedName>
</protein>
<accession>A0A8H4W5X1</accession>
<organism evidence="2 3">
    <name type="scientific">Cudoniella acicularis</name>
    <dbReference type="NCBI Taxonomy" id="354080"/>
    <lineage>
        <taxon>Eukaryota</taxon>
        <taxon>Fungi</taxon>
        <taxon>Dikarya</taxon>
        <taxon>Ascomycota</taxon>
        <taxon>Pezizomycotina</taxon>
        <taxon>Leotiomycetes</taxon>
        <taxon>Helotiales</taxon>
        <taxon>Tricladiaceae</taxon>
        <taxon>Cudoniella</taxon>
    </lineage>
</organism>
<sequence>MSLSDVDTGFETWRKSNLGRPCEIRACPNVELATAVQGSDFVGGFSAETADDTHPHSSKTDDDDTNKRPKSRWRPAKPRRGLLGTAPAIGAMERPRGNQGFEHKLLPTSEPACPCSDVPTPDVHGPKRVGPWIDIAGNPDRKETPETIRAQGNRWPLTKCFSDADQAMGARHASQDQGRRLSGYLSTDIDSRRMDASEVDRSCATDREDSQEERIIEAMDYALMMSVDGGVECAGTESD</sequence>
<feature type="region of interest" description="Disordered" evidence="1">
    <location>
        <begin position="44"/>
        <end position="100"/>
    </location>
</feature>